<sequence>MVDGYQQKGESALSKTGQRRGLGDKFVTKNNDEQQQQQQQPSSVKTLATITTDETAGIANANIPSATHDDFESTAQPNGTITPDGEQPEQEATSTLDHAATKPADLEDKATVLEEKEEASVDKPTTTTETPSAATTMADDTKTTQHPLPDSTSASISSTVDDVVPETITTNTTTTTTTATTTASSSSTSTTTNVGDQEEVTSGWGAAPSFSSPATASSAWTQGILPEKQHEEAEKPAPTPAAAAEGEETAASWAKVADDTGSGEDSSNGWGSPATGDHSPPVWEGKLPDDLVTPGDETISGDVSESKWQPISDYEQRRMMGGGRGGSSSGGRGYRGGGGGPGSGFGQGRGGGGYRSYGDGGSGRGGGMRRGPGGPGSGTGWNKARSPRPE</sequence>
<accession>A0A1X2IM98</accession>
<protein>
    <submittedName>
        <fullName evidence="2">Uncharacterized protein</fullName>
    </submittedName>
</protein>
<evidence type="ECO:0000256" key="1">
    <source>
        <dbReference type="SAM" id="MobiDB-lite"/>
    </source>
</evidence>
<comment type="caution">
    <text evidence="2">The sequence shown here is derived from an EMBL/GenBank/DDBJ whole genome shotgun (WGS) entry which is preliminary data.</text>
</comment>
<proteinExistence type="predicted"/>
<organism evidence="2 3">
    <name type="scientific">Absidia repens</name>
    <dbReference type="NCBI Taxonomy" id="90262"/>
    <lineage>
        <taxon>Eukaryota</taxon>
        <taxon>Fungi</taxon>
        <taxon>Fungi incertae sedis</taxon>
        <taxon>Mucoromycota</taxon>
        <taxon>Mucoromycotina</taxon>
        <taxon>Mucoromycetes</taxon>
        <taxon>Mucorales</taxon>
        <taxon>Cunninghamellaceae</taxon>
        <taxon>Absidia</taxon>
    </lineage>
</organism>
<evidence type="ECO:0000313" key="3">
    <source>
        <dbReference type="Proteomes" id="UP000193560"/>
    </source>
</evidence>
<keyword evidence="3" id="KW-1185">Reference proteome</keyword>
<reference evidence="2 3" key="1">
    <citation type="submission" date="2016-07" db="EMBL/GenBank/DDBJ databases">
        <title>Pervasive Adenine N6-methylation of Active Genes in Fungi.</title>
        <authorList>
            <consortium name="DOE Joint Genome Institute"/>
            <person name="Mondo S.J."/>
            <person name="Dannebaum R.O."/>
            <person name="Kuo R.C."/>
            <person name="Labutti K."/>
            <person name="Haridas S."/>
            <person name="Kuo A."/>
            <person name="Salamov A."/>
            <person name="Ahrendt S.R."/>
            <person name="Lipzen A."/>
            <person name="Sullivan W."/>
            <person name="Andreopoulos W.B."/>
            <person name="Clum A."/>
            <person name="Lindquist E."/>
            <person name="Daum C."/>
            <person name="Ramamoorthy G.K."/>
            <person name="Gryganskyi A."/>
            <person name="Culley D."/>
            <person name="Magnuson J.K."/>
            <person name="James T.Y."/>
            <person name="O'Malley M.A."/>
            <person name="Stajich J.E."/>
            <person name="Spatafora J.W."/>
            <person name="Visel A."/>
            <person name="Grigoriev I.V."/>
        </authorList>
    </citation>
    <scope>NUCLEOTIDE SEQUENCE [LARGE SCALE GENOMIC DNA]</scope>
    <source>
        <strain evidence="2 3">NRRL 1336</strain>
    </source>
</reference>
<feature type="compositionally biased region" description="Polar residues" evidence="1">
    <location>
        <begin position="150"/>
        <end position="160"/>
    </location>
</feature>
<evidence type="ECO:0000313" key="2">
    <source>
        <dbReference type="EMBL" id="ORZ18898.1"/>
    </source>
</evidence>
<feature type="compositionally biased region" description="Polar residues" evidence="1">
    <location>
        <begin position="41"/>
        <end position="54"/>
    </location>
</feature>
<feature type="compositionally biased region" description="Basic and acidic residues" evidence="1">
    <location>
        <begin position="104"/>
        <end position="121"/>
    </location>
</feature>
<feature type="compositionally biased region" description="Gly residues" evidence="1">
    <location>
        <begin position="320"/>
        <end position="379"/>
    </location>
</feature>
<feature type="compositionally biased region" description="Low complexity" evidence="1">
    <location>
        <begin position="206"/>
        <end position="219"/>
    </location>
</feature>
<dbReference type="AlphaFoldDB" id="A0A1X2IM98"/>
<dbReference type="Proteomes" id="UP000193560">
    <property type="component" value="Unassembled WGS sequence"/>
</dbReference>
<feature type="compositionally biased region" description="Low complexity" evidence="1">
    <location>
        <begin position="124"/>
        <end position="138"/>
    </location>
</feature>
<feature type="region of interest" description="Disordered" evidence="1">
    <location>
        <begin position="1"/>
        <end position="390"/>
    </location>
</feature>
<feature type="compositionally biased region" description="Low complexity" evidence="1">
    <location>
        <begin position="169"/>
        <end position="193"/>
    </location>
</feature>
<name>A0A1X2IM98_9FUNG</name>
<feature type="compositionally biased region" description="Basic and acidic residues" evidence="1">
    <location>
        <begin position="21"/>
        <end position="32"/>
    </location>
</feature>
<gene>
    <name evidence="2" type="ORF">BCR42DRAFT_234567</name>
</gene>
<dbReference type="EMBL" id="MCGE01000008">
    <property type="protein sequence ID" value="ORZ18898.1"/>
    <property type="molecule type" value="Genomic_DNA"/>
</dbReference>
<dbReference type="STRING" id="90262.A0A1X2IM98"/>